<dbReference type="EMBL" id="OZ243562">
    <property type="protein sequence ID" value="CAN0501601.1"/>
    <property type="molecule type" value="Genomic_DNA"/>
</dbReference>
<name>A0ACB1MJY0_RANTA</name>
<organism evidence="1 2">
    <name type="scientific">Rangifer tarandus platyrhynchus</name>
    <name type="common">Svalbard reindeer</name>
    <dbReference type="NCBI Taxonomy" id="3082113"/>
    <lineage>
        <taxon>Eukaryota</taxon>
        <taxon>Metazoa</taxon>
        <taxon>Chordata</taxon>
        <taxon>Craniata</taxon>
        <taxon>Vertebrata</taxon>
        <taxon>Euteleostomi</taxon>
        <taxon>Mammalia</taxon>
        <taxon>Eutheria</taxon>
        <taxon>Laurasiatheria</taxon>
        <taxon>Artiodactyla</taxon>
        <taxon>Ruminantia</taxon>
        <taxon>Pecora</taxon>
        <taxon>Cervidae</taxon>
        <taxon>Odocoileinae</taxon>
        <taxon>Rangifer</taxon>
    </lineage>
</organism>
<reference evidence="1" key="1">
    <citation type="submission" date="2025-03" db="EMBL/GenBank/DDBJ databases">
        <authorList>
            <consortium name="ELIXIR-Norway"/>
            <consortium name="Elixir Norway"/>
        </authorList>
    </citation>
    <scope>NUCLEOTIDE SEQUENCE</scope>
</reference>
<gene>
    <name evidence="1" type="ORF">MRATA1EN22A_LOCUS22347</name>
</gene>
<sequence>MTGGPASASRARGDQADCTLIPLPSLYVPRKTDRAHGGFSVSGGGRVARLPSPTSVLQSAQTPSHCRARLRKC</sequence>
<evidence type="ECO:0000313" key="2">
    <source>
        <dbReference type="Proteomes" id="UP001162501"/>
    </source>
</evidence>
<accession>A0ACB1MJY0</accession>
<proteinExistence type="predicted"/>
<protein>
    <submittedName>
        <fullName evidence="1">Uncharacterized protein</fullName>
    </submittedName>
</protein>
<dbReference type="Proteomes" id="UP001162501">
    <property type="component" value="Chromosome 34"/>
</dbReference>
<evidence type="ECO:0000313" key="1">
    <source>
        <dbReference type="EMBL" id="CAN0501601.1"/>
    </source>
</evidence>